<gene>
    <name evidence="7" type="ORF">ILUMI_23339</name>
</gene>
<feature type="region of interest" description="Disordered" evidence="5">
    <location>
        <begin position="500"/>
        <end position="529"/>
    </location>
</feature>
<feature type="region of interest" description="Disordered" evidence="5">
    <location>
        <begin position="383"/>
        <end position="418"/>
    </location>
</feature>
<evidence type="ECO:0000259" key="6">
    <source>
        <dbReference type="PROSITE" id="PS50178"/>
    </source>
</evidence>
<name>A0A8K0CCM7_IGNLU</name>
<keyword evidence="3" id="KW-0862">Zinc</keyword>
<feature type="compositionally biased region" description="Polar residues" evidence="5">
    <location>
        <begin position="512"/>
        <end position="529"/>
    </location>
</feature>
<feature type="compositionally biased region" description="Low complexity" evidence="5">
    <location>
        <begin position="613"/>
        <end position="640"/>
    </location>
</feature>
<dbReference type="FunFam" id="3.30.40.10:FF:000084">
    <property type="entry name" value="Zinc finger, FYVE domain-containing 9b"/>
    <property type="match status" value="1"/>
</dbReference>
<dbReference type="Gene3D" id="3.30.1360.220">
    <property type="entry name" value="Domain of unknown function (DUF3480), N-terminal subdomain"/>
    <property type="match status" value="2"/>
</dbReference>
<feature type="region of interest" description="Disordered" evidence="5">
    <location>
        <begin position="698"/>
        <end position="730"/>
    </location>
</feature>
<dbReference type="SMART" id="SM00064">
    <property type="entry name" value="FYVE"/>
    <property type="match status" value="1"/>
</dbReference>
<dbReference type="PANTHER" id="PTHR46319:SF3">
    <property type="entry name" value="ZINC FINGER FYVE DOMAIN-CONTAINING PROTEIN"/>
    <property type="match status" value="1"/>
</dbReference>
<feature type="region of interest" description="Disordered" evidence="5">
    <location>
        <begin position="161"/>
        <end position="207"/>
    </location>
</feature>
<feature type="compositionally biased region" description="Basic and acidic residues" evidence="5">
    <location>
        <begin position="174"/>
        <end position="203"/>
    </location>
</feature>
<dbReference type="InterPro" id="IPR017455">
    <property type="entry name" value="Znf_FYVE-rel"/>
</dbReference>
<keyword evidence="8" id="KW-1185">Reference proteome</keyword>
<dbReference type="Proteomes" id="UP000801492">
    <property type="component" value="Unassembled WGS sequence"/>
</dbReference>
<feature type="domain" description="FYVE-type" evidence="6">
    <location>
        <begin position="551"/>
        <end position="609"/>
    </location>
</feature>
<feature type="region of interest" description="Disordered" evidence="5">
    <location>
        <begin position="330"/>
        <end position="350"/>
    </location>
</feature>
<dbReference type="Pfam" id="PF01363">
    <property type="entry name" value="FYVE"/>
    <property type="match status" value="1"/>
</dbReference>
<organism evidence="7 8">
    <name type="scientific">Ignelater luminosus</name>
    <name type="common">Cucubano</name>
    <name type="synonym">Pyrophorus luminosus</name>
    <dbReference type="NCBI Taxonomy" id="2038154"/>
    <lineage>
        <taxon>Eukaryota</taxon>
        <taxon>Metazoa</taxon>
        <taxon>Ecdysozoa</taxon>
        <taxon>Arthropoda</taxon>
        <taxon>Hexapoda</taxon>
        <taxon>Insecta</taxon>
        <taxon>Pterygota</taxon>
        <taxon>Neoptera</taxon>
        <taxon>Endopterygota</taxon>
        <taxon>Coleoptera</taxon>
        <taxon>Polyphaga</taxon>
        <taxon>Elateriformia</taxon>
        <taxon>Elateroidea</taxon>
        <taxon>Elateridae</taxon>
        <taxon>Agrypninae</taxon>
        <taxon>Pyrophorini</taxon>
        <taxon>Ignelater</taxon>
    </lineage>
</organism>
<dbReference type="EMBL" id="VTPC01090587">
    <property type="protein sequence ID" value="KAF2882827.1"/>
    <property type="molecule type" value="Genomic_DNA"/>
</dbReference>
<dbReference type="InterPro" id="IPR022557">
    <property type="entry name" value="SARA-like_C"/>
</dbReference>
<evidence type="ECO:0000256" key="3">
    <source>
        <dbReference type="ARBA" id="ARBA00022833"/>
    </source>
</evidence>
<dbReference type="Pfam" id="PF11409">
    <property type="entry name" value="SARA"/>
    <property type="match status" value="1"/>
</dbReference>
<evidence type="ECO:0000256" key="5">
    <source>
        <dbReference type="SAM" id="MobiDB-lite"/>
    </source>
</evidence>
<dbReference type="PANTHER" id="PTHR46319">
    <property type="entry name" value="ZINC FINGER FYVE DOMAIN-CONTAINING PROTEIN"/>
    <property type="match status" value="1"/>
</dbReference>
<feature type="compositionally biased region" description="Polar residues" evidence="5">
    <location>
        <begin position="22"/>
        <end position="40"/>
    </location>
</feature>
<dbReference type="SMART" id="SM01421">
    <property type="entry name" value="DUF3480"/>
    <property type="match status" value="1"/>
</dbReference>
<dbReference type="CDD" id="cd15729">
    <property type="entry name" value="FYVE_endofin"/>
    <property type="match status" value="1"/>
</dbReference>
<feature type="region of interest" description="Disordered" evidence="5">
    <location>
        <begin position="613"/>
        <end position="645"/>
    </location>
</feature>
<dbReference type="InterPro" id="IPR000306">
    <property type="entry name" value="Znf_FYVE"/>
</dbReference>
<dbReference type="GO" id="GO:0031901">
    <property type="term" value="C:early endosome membrane"/>
    <property type="evidence" value="ECO:0007669"/>
    <property type="project" value="TreeGrafter"/>
</dbReference>
<evidence type="ECO:0000256" key="1">
    <source>
        <dbReference type="ARBA" id="ARBA00022723"/>
    </source>
</evidence>
<feature type="compositionally biased region" description="Polar residues" evidence="5">
    <location>
        <begin position="698"/>
        <end position="709"/>
    </location>
</feature>
<dbReference type="AlphaFoldDB" id="A0A8K0CCM7"/>
<evidence type="ECO:0000256" key="2">
    <source>
        <dbReference type="ARBA" id="ARBA00022771"/>
    </source>
</evidence>
<dbReference type="SMART" id="SM01422">
    <property type="entry name" value="SARA"/>
    <property type="match status" value="1"/>
</dbReference>
<reference evidence="7" key="1">
    <citation type="submission" date="2019-08" db="EMBL/GenBank/DDBJ databases">
        <title>The genome of the North American firefly Photinus pyralis.</title>
        <authorList>
            <consortium name="Photinus pyralis genome working group"/>
            <person name="Fallon T.R."/>
            <person name="Sander Lower S.E."/>
            <person name="Weng J.-K."/>
        </authorList>
    </citation>
    <scope>NUCLEOTIDE SEQUENCE</scope>
    <source>
        <strain evidence="7">TRF0915ILg1</strain>
        <tissue evidence="7">Whole body</tissue>
    </source>
</reference>
<dbReference type="SUPFAM" id="SSF57903">
    <property type="entry name" value="FYVE/PHD zinc finger"/>
    <property type="match status" value="1"/>
</dbReference>
<dbReference type="OrthoDB" id="5872154at2759"/>
<dbReference type="Gene3D" id="4.10.720.10">
    <property type="entry name" value="Smad anchor for receptor activation, Smad-binding domain"/>
    <property type="match status" value="1"/>
</dbReference>
<evidence type="ECO:0000313" key="7">
    <source>
        <dbReference type="EMBL" id="KAF2882827.1"/>
    </source>
</evidence>
<accession>A0A8K0CCM7</accession>
<dbReference type="PROSITE" id="PS50178">
    <property type="entry name" value="ZF_FYVE"/>
    <property type="match status" value="1"/>
</dbReference>
<dbReference type="Pfam" id="PF11979">
    <property type="entry name" value="SARA_C"/>
    <property type="match status" value="1"/>
</dbReference>
<dbReference type="GO" id="GO:0008270">
    <property type="term" value="F:zinc ion binding"/>
    <property type="evidence" value="ECO:0007669"/>
    <property type="project" value="UniProtKB-KW"/>
</dbReference>
<keyword evidence="1" id="KW-0479">Metal-binding</keyword>
<dbReference type="InterPro" id="IPR024608">
    <property type="entry name" value="SARA-like_SBD"/>
</dbReference>
<dbReference type="InterPro" id="IPR013083">
    <property type="entry name" value="Znf_RING/FYVE/PHD"/>
</dbReference>
<evidence type="ECO:0000256" key="4">
    <source>
        <dbReference type="PROSITE-ProRule" id="PRU00091"/>
    </source>
</evidence>
<dbReference type="Gene3D" id="3.30.500.40">
    <property type="match status" value="1"/>
</dbReference>
<keyword evidence="2 4" id="KW-0863">Zinc-finger</keyword>
<feature type="region of interest" description="Disordered" evidence="5">
    <location>
        <begin position="22"/>
        <end position="46"/>
    </location>
</feature>
<dbReference type="GO" id="GO:0016197">
    <property type="term" value="P:endosomal transport"/>
    <property type="evidence" value="ECO:0007669"/>
    <property type="project" value="TreeGrafter"/>
</dbReference>
<evidence type="ECO:0000313" key="8">
    <source>
        <dbReference type="Proteomes" id="UP000801492"/>
    </source>
</evidence>
<sequence>MDKYTVDIDKVLNDFEYSELTDQYSGGSTSQNSNIHASTNHRQDPYKLRSTPVKHTINNVFQSLNEYLNTDIGVKSKQNESNDNNAKDTNLPRTQESLLNTSTQYFPIALSNSNTVTSDVTKIDEDEKSYNTNETSKTIPSENNCLENISIVNSNNTLETHDNEIEDVNEPQLNDEKPKKETNSMKIDLDSSKSEEVTEKENTVSEDDVEKIQTLPDVIDNVSIKLSEQIKEQEEIISTLKESSPELENDLKEQPVVVGFDDSFGLNDSELHQYLDELESEYEIKNRQIENELKTEDNQMLVTDLQQNEPTINIKVPSIEVIVNESNDLESNNQETECNVDDTSLPRPSSLQINNQTQIDLIGEPGSTPYNNVYVAETLPVTEPAPESDTESTSSTSPTFSDVSTDTAASTASTESVTDSIENKIVSRTESEITPISPTQNDTEVNVTLVDSNNALNNVMNLENISNNNMNSNENFNVANEISENASGNATVSEVLVTSNENEDVEVKNDDNGQSDSSSANIESNQQETALEQNMGPSNWLGKQAPLWIPDSEALNCLHCDSKFTVIKRRHHCRACGLVLCSKCCNMRHKLEYLDAEARVCLKCYDILNKDTNSSSGSEVSPSSGNSPNRQLNQPNPNNPMEYCSMVPPLQQVSGVSQNPPTVMVPVGVLKRKGSSKSRTNKSVMFCDGIRPGSELTNLDNDFNYNESRSSGKKGSSPPPPKVNRNTPAIDANTKSFIPNAENCLPPTVTVFKSDISYTECANNSSVVEMLRNEPLTFALQSNLHVHVKIINMDCCISKWAWCFSTEGMISVGQDEVVLLLEFVDNDKIVPKDIFFHLNNTYNDAKKGSSITEYGISLHTTNNFLESKNHIGFLYIRPTFQCLQNVIIPKEPYLIGILIHRWEMPWAKIFPLRLILRLGAEYRYYPSPIISTRHRESVFVEIGHTIINLLADFRNFSYTLPNIRGLAIHMEEKNTTVTIPSNRYDQVMKSLNNSSDHILAFGGNFSVNADSHLVCIQDTHGNNENTYTTHAINIHNRPRKVTGASFIVFNGALKSSSGLTAKSSIVEDGLMIQIPPEHMLQIRESLRNMKNYTIQCGCINATSDETVNIVWGDNDVNFNMGIQSSIDNQSLSGIPSIRVHNGKDYVCNSGNRMIRWTEVFILQNGDENARGQDVDFSKLAESISKATCQALVKYLDLLSSNNFYKIGIRTTLHVENVSYSAGSNGMKLPPIYMKSLDNELIPVLHRITSNNLGESAIVLELVFRILNV</sequence>
<dbReference type="InterPro" id="IPR037145">
    <property type="entry name" value="SARA_Smad-bd_sf"/>
</dbReference>
<protein>
    <recommendedName>
        <fullName evidence="6">FYVE-type domain-containing protein</fullName>
    </recommendedName>
</protein>
<dbReference type="Gene3D" id="3.30.40.10">
    <property type="entry name" value="Zinc/RING finger domain, C3HC4 (zinc finger)"/>
    <property type="match status" value="1"/>
</dbReference>
<dbReference type="InterPro" id="IPR011011">
    <property type="entry name" value="Znf_FYVE_PHD"/>
</dbReference>
<comment type="caution">
    <text evidence="7">The sequence shown here is derived from an EMBL/GenBank/DDBJ whole genome shotgun (WGS) entry which is preliminary data.</text>
</comment>
<proteinExistence type="predicted"/>